<sequence>MKFEPSYIGLYESGALDERIRELYEILESCELCPRKCGKNRLKGEEGFCRSGRELIVSSYGPHFGEEEPLVGTKGSGTIFLTNCNLRCVYCQNYEISHLGIGREVSTERAAEMMIELQRRGCHNINLVTPTHFTPQIARSIKDAIKKGLRLPIVYNCGGYENVETIKLLEGIVDIYMPDIKYSSEEPAKKYSDAPDYFDRCRESVEEMYRQVGDLKTDEGIACRGLLIRHLILPNDLAGSKEVLRFVSGLSKDSYVNIMDQYRPEGEAWDYEELGRRPTRKEFYRAMEMAKEFGLHRFSKESFRIH</sequence>
<keyword evidence="4 5" id="KW-0411">Iron-sulfur</keyword>
<dbReference type="Pfam" id="PF04055">
    <property type="entry name" value="Radical_SAM"/>
    <property type="match status" value="1"/>
</dbReference>
<dbReference type="GO" id="GO:0046872">
    <property type="term" value="F:metal ion binding"/>
    <property type="evidence" value="ECO:0007669"/>
    <property type="project" value="UniProtKB-KW"/>
</dbReference>
<gene>
    <name evidence="7" type="ORF">EF807_07525</name>
</gene>
<reference evidence="7 8" key="1">
    <citation type="journal article" date="2019" name="Nat. Microbiol.">
        <title>Wide diversity of methane and short-chain alkane metabolisms in uncultured archaea.</title>
        <authorList>
            <person name="Borrel G."/>
            <person name="Adam P.S."/>
            <person name="McKay L.J."/>
            <person name="Chen L.X."/>
            <person name="Sierra-Garcia I.N."/>
            <person name="Sieber C.M."/>
            <person name="Letourneur Q."/>
            <person name="Ghozlane A."/>
            <person name="Andersen G.L."/>
            <person name="Li W.J."/>
            <person name="Hallam S.J."/>
            <person name="Muyzer G."/>
            <person name="de Oliveira V.M."/>
            <person name="Inskeep W.P."/>
            <person name="Banfield J.F."/>
            <person name="Gribaldo S."/>
        </authorList>
    </citation>
    <scope>NUCLEOTIDE SEQUENCE [LARGE SCALE GENOMIC DNA]</scope>
    <source>
        <strain evidence="7">NM1b</strain>
    </source>
</reference>
<evidence type="ECO:0000256" key="1">
    <source>
        <dbReference type="ARBA" id="ARBA00022691"/>
    </source>
</evidence>
<dbReference type="InterPro" id="IPR013785">
    <property type="entry name" value="Aldolase_TIM"/>
</dbReference>
<dbReference type="SFLD" id="SFLDG01099">
    <property type="entry name" value="Uncharacterised_Radical_SAM_Su"/>
    <property type="match status" value="1"/>
</dbReference>
<feature type="binding site" evidence="5">
    <location>
        <position position="84"/>
    </location>
    <ligand>
        <name>[4Fe-4S] cluster</name>
        <dbReference type="ChEBI" id="CHEBI:49883"/>
        <note>4Fe-4S-S-AdoMet</note>
    </ligand>
</feature>
<dbReference type="InterPro" id="IPR016431">
    <property type="entry name" value="Pyrv-formate_lyase-activ_prd"/>
</dbReference>
<evidence type="ECO:0000313" key="8">
    <source>
        <dbReference type="Proteomes" id="UP000320766"/>
    </source>
</evidence>
<evidence type="ECO:0000313" key="7">
    <source>
        <dbReference type="EMBL" id="RZN67508.1"/>
    </source>
</evidence>
<dbReference type="Gene3D" id="3.20.20.70">
    <property type="entry name" value="Aldolase class I"/>
    <property type="match status" value="1"/>
</dbReference>
<dbReference type="PANTHER" id="PTHR43075:SF1">
    <property type="entry name" value="FORMATE LYASE ACTIVATING ENZYME, PUTATIVE (AFU_ORTHOLOGUE AFUA_2G15630)-RELATED"/>
    <property type="match status" value="1"/>
</dbReference>
<name>A0A520KV06_9EURY</name>
<comment type="caution">
    <text evidence="7">The sequence shown here is derived from an EMBL/GenBank/DDBJ whole genome shotgun (WGS) entry which is preliminary data.</text>
</comment>
<protein>
    <submittedName>
        <fullName evidence="7">Radical SAM protein</fullName>
    </submittedName>
</protein>
<keyword evidence="3 5" id="KW-0408">Iron</keyword>
<evidence type="ECO:0000256" key="5">
    <source>
        <dbReference type="PIRSR" id="PIRSR004869-50"/>
    </source>
</evidence>
<dbReference type="InterPro" id="IPR058240">
    <property type="entry name" value="rSAM_sf"/>
</dbReference>
<dbReference type="GO" id="GO:0051536">
    <property type="term" value="F:iron-sulfur cluster binding"/>
    <property type="evidence" value="ECO:0007669"/>
    <property type="project" value="UniProtKB-KW"/>
</dbReference>
<accession>A0A520KV06</accession>
<dbReference type="Proteomes" id="UP000320766">
    <property type="component" value="Unassembled WGS sequence"/>
</dbReference>
<feature type="binding site" evidence="5">
    <location>
        <position position="91"/>
    </location>
    <ligand>
        <name>[4Fe-4S] cluster</name>
        <dbReference type="ChEBI" id="CHEBI:49883"/>
        <note>4Fe-4S-S-AdoMet</note>
    </ligand>
</feature>
<dbReference type="PANTHER" id="PTHR43075">
    <property type="entry name" value="FORMATE LYASE ACTIVATING ENZYME, PUTATIVE (AFU_ORTHOLOGUE AFUA_2G15630)-RELATED"/>
    <property type="match status" value="1"/>
</dbReference>
<dbReference type="SFLD" id="SFLDS00029">
    <property type="entry name" value="Radical_SAM"/>
    <property type="match status" value="1"/>
</dbReference>
<feature type="domain" description="Radical SAM core" evidence="6">
    <location>
        <begin position="79"/>
        <end position="207"/>
    </location>
</feature>
<feature type="binding site" evidence="5">
    <location>
        <position position="88"/>
    </location>
    <ligand>
        <name>[4Fe-4S] cluster</name>
        <dbReference type="ChEBI" id="CHEBI:49883"/>
        <note>4Fe-4S-S-AdoMet</note>
    </ligand>
</feature>
<evidence type="ECO:0000256" key="2">
    <source>
        <dbReference type="ARBA" id="ARBA00022723"/>
    </source>
</evidence>
<dbReference type="InterPro" id="IPR040085">
    <property type="entry name" value="MJ0674-like"/>
</dbReference>
<dbReference type="InterPro" id="IPR007197">
    <property type="entry name" value="rSAM"/>
</dbReference>
<dbReference type="GO" id="GO:0003824">
    <property type="term" value="F:catalytic activity"/>
    <property type="evidence" value="ECO:0007669"/>
    <property type="project" value="InterPro"/>
</dbReference>
<evidence type="ECO:0000256" key="3">
    <source>
        <dbReference type="ARBA" id="ARBA00023004"/>
    </source>
</evidence>
<dbReference type="PIRSF" id="PIRSF004869">
    <property type="entry name" value="PflX_prd"/>
    <property type="match status" value="1"/>
</dbReference>
<evidence type="ECO:0000259" key="6">
    <source>
        <dbReference type="Pfam" id="PF04055"/>
    </source>
</evidence>
<dbReference type="CDD" id="cd01335">
    <property type="entry name" value="Radical_SAM"/>
    <property type="match status" value="1"/>
</dbReference>
<dbReference type="EMBL" id="RXIL01000134">
    <property type="protein sequence ID" value="RZN67508.1"/>
    <property type="molecule type" value="Genomic_DNA"/>
</dbReference>
<proteinExistence type="predicted"/>
<dbReference type="AlphaFoldDB" id="A0A520KV06"/>
<keyword evidence="1 5" id="KW-0949">S-adenosyl-L-methionine</keyword>
<organism evidence="7 8">
    <name type="scientific">Candidatus Methanolliviera hydrocarbonicum</name>
    <dbReference type="NCBI Taxonomy" id="2491085"/>
    <lineage>
        <taxon>Archaea</taxon>
        <taxon>Methanobacteriati</taxon>
        <taxon>Methanobacteriota</taxon>
        <taxon>Candidatus Methanoliparia</taxon>
        <taxon>Candidatus Methanoliparales</taxon>
        <taxon>Candidatus Methanollivieraceae</taxon>
        <taxon>Candidatus Methanolliviera</taxon>
    </lineage>
</organism>
<dbReference type="SUPFAM" id="SSF102114">
    <property type="entry name" value="Radical SAM enzymes"/>
    <property type="match status" value="1"/>
</dbReference>
<evidence type="ECO:0000256" key="4">
    <source>
        <dbReference type="ARBA" id="ARBA00023014"/>
    </source>
</evidence>
<comment type="cofactor">
    <cofactor evidence="5">
        <name>[4Fe-4S] cluster</name>
        <dbReference type="ChEBI" id="CHEBI:49883"/>
    </cofactor>
    <text evidence="5">Binds 1 [4Fe-4S] cluster. The cluster is coordinated with 3 cysteines and an exchangeable S-adenosyl-L-methionine.</text>
</comment>
<keyword evidence="2 5" id="KW-0479">Metal-binding</keyword>